<reference evidence="1 2" key="1">
    <citation type="submission" date="2014-07" db="EMBL/GenBank/DDBJ databases">
        <title>Draft Genome Sequences of Environmental Pseudomonas syringae strains.</title>
        <authorList>
            <person name="Baltrus D.A."/>
            <person name="Berge O."/>
            <person name="Morris C."/>
        </authorList>
    </citation>
    <scope>NUCLEOTIDE SEQUENCE [LARGE SCALE GENOMIC DNA]</scope>
    <source>
        <strain evidence="1 2">CEB003</strain>
    </source>
</reference>
<evidence type="ECO:0000313" key="1">
    <source>
        <dbReference type="EMBL" id="KFE52400.1"/>
    </source>
</evidence>
<dbReference type="Proteomes" id="UP000028643">
    <property type="component" value="Unassembled WGS sequence"/>
</dbReference>
<dbReference type="AlphaFoldDB" id="A0A085VAD7"/>
<evidence type="ECO:0000313" key="2">
    <source>
        <dbReference type="Proteomes" id="UP000028643"/>
    </source>
</evidence>
<accession>A0A085VAD7</accession>
<organism evidence="1 2">
    <name type="scientific">Pseudomonas syringae</name>
    <dbReference type="NCBI Taxonomy" id="317"/>
    <lineage>
        <taxon>Bacteria</taxon>
        <taxon>Pseudomonadati</taxon>
        <taxon>Pseudomonadota</taxon>
        <taxon>Gammaproteobacteria</taxon>
        <taxon>Pseudomonadales</taxon>
        <taxon>Pseudomonadaceae</taxon>
        <taxon>Pseudomonas</taxon>
    </lineage>
</organism>
<protein>
    <submittedName>
        <fullName evidence="1">Uncharacterized protein</fullName>
    </submittedName>
</protein>
<gene>
    <name evidence="1" type="ORF">IV02_08155</name>
</gene>
<sequence length="178" mass="19469">MTLGGSQYQLNPRQADAIAQGLLMAVLRTDLEIASTPWDSAGVMNVSSCPNEGRALKFSDDTSSGVGGTFRFSSVCWTYEGDGEDPDYPANALCIRTLHDGGILFGKGNVDYLLTAEQAYQLCHSLSSCAYLLETRSWKIWDKVIVWRAHSSVDAADQTQDNGDLLNYLNSYKLHSSS</sequence>
<comment type="caution">
    <text evidence="1">The sequence shown here is derived from an EMBL/GenBank/DDBJ whole genome shotgun (WGS) entry which is preliminary data.</text>
</comment>
<proteinExistence type="predicted"/>
<name>A0A085VAD7_PSESX</name>
<dbReference type="EMBL" id="JPQT01000097">
    <property type="protein sequence ID" value="KFE52400.1"/>
    <property type="molecule type" value="Genomic_DNA"/>
</dbReference>
<dbReference type="PATRIC" id="fig|317.174.peg.1664"/>